<feature type="transmembrane region" description="Helical" evidence="5">
    <location>
        <begin position="95"/>
        <end position="116"/>
    </location>
</feature>
<evidence type="ECO:0000256" key="4">
    <source>
        <dbReference type="ARBA" id="ARBA00023136"/>
    </source>
</evidence>
<dbReference type="RefSeq" id="WP_094692587.1">
    <property type="nucleotide sequence ID" value="NZ_JBDNSG010000009.1"/>
</dbReference>
<dbReference type="Proteomes" id="UP000216451">
    <property type="component" value="Unassembled WGS sequence"/>
</dbReference>
<evidence type="ECO:0000313" key="7">
    <source>
        <dbReference type="Proteomes" id="UP000216451"/>
    </source>
</evidence>
<keyword evidence="4 5" id="KW-0472">Membrane</keyword>
<feature type="transmembrane region" description="Helical" evidence="5">
    <location>
        <begin position="136"/>
        <end position="154"/>
    </location>
</feature>
<proteinExistence type="predicted"/>
<feature type="transmembrane region" description="Helical" evidence="5">
    <location>
        <begin position="66"/>
        <end position="83"/>
    </location>
</feature>
<evidence type="ECO:0000256" key="3">
    <source>
        <dbReference type="ARBA" id="ARBA00022989"/>
    </source>
</evidence>
<name>A0A261G9V9_9BIFI</name>
<keyword evidence="3 5" id="KW-1133">Transmembrane helix</keyword>
<reference evidence="6 7" key="1">
    <citation type="journal article" date="2017" name="BMC Genomics">
        <title>Comparative genomic and phylogenomic analyses of the Bifidobacteriaceae family.</title>
        <authorList>
            <person name="Lugli G.A."/>
            <person name="Milani C."/>
            <person name="Turroni F."/>
            <person name="Duranti S."/>
            <person name="Mancabelli L."/>
            <person name="Mangifesta M."/>
            <person name="Ferrario C."/>
            <person name="Modesto M."/>
            <person name="Mattarelli P."/>
            <person name="Jiri K."/>
            <person name="van Sinderen D."/>
            <person name="Ventura M."/>
        </authorList>
    </citation>
    <scope>NUCLEOTIDE SEQUENCE [LARGE SCALE GENOMIC DNA]</scope>
    <source>
        <strain evidence="6 7">LMG 28769</strain>
    </source>
</reference>
<feature type="transmembrane region" description="Helical" evidence="5">
    <location>
        <begin position="36"/>
        <end position="54"/>
    </location>
</feature>
<dbReference type="AlphaFoldDB" id="A0A261G9V9"/>
<dbReference type="GeneID" id="98295294"/>
<dbReference type="GO" id="GO:0005886">
    <property type="term" value="C:plasma membrane"/>
    <property type="evidence" value="ECO:0007669"/>
    <property type="project" value="UniProtKB-ARBA"/>
</dbReference>
<comment type="caution">
    <text evidence="6">The sequence shown here is derived from an EMBL/GenBank/DDBJ whole genome shotgun (WGS) entry which is preliminary data.</text>
</comment>
<dbReference type="PANTHER" id="PTHR33514:SF13">
    <property type="entry name" value="PROTEIN ABCI12, CHLOROPLASTIC"/>
    <property type="match status" value="1"/>
</dbReference>
<organism evidence="6 7">
    <name type="scientific">Bifidobacterium aquikefiri</name>
    <dbReference type="NCBI Taxonomy" id="1653207"/>
    <lineage>
        <taxon>Bacteria</taxon>
        <taxon>Bacillati</taxon>
        <taxon>Actinomycetota</taxon>
        <taxon>Actinomycetes</taxon>
        <taxon>Bifidobacteriales</taxon>
        <taxon>Bifidobacteriaceae</taxon>
        <taxon>Bifidobacterium</taxon>
    </lineage>
</organism>
<evidence type="ECO:0000256" key="2">
    <source>
        <dbReference type="ARBA" id="ARBA00022692"/>
    </source>
</evidence>
<sequence length="201" mass="22087">MIAMYVPGHSLLHRCPAGWKLLALFATGAVLAYPDLPVWITGLLATACVLLYCFSELGLRICFRQLWTSRWIITFTFVAQVWFKPMQETAVITLRITAIVLFAALITLTTPLSEIFANVVRMLHPFQRFGVDTDRIGIAVSLGISVIPIISASMKTVHEASQARGVHTGILLGIQAWAVPLMVLVLKQADELADSLDARGI</sequence>
<dbReference type="PANTHER" id="PTHR33514">
    <property type="entry name" value="PROTEIN ABCI12, CHLOROPLASTIC"/>
    <property type="match status" value="1"/>
</dbReference>
<accession>A0A261G9V9</accession>
<comment type="subcellular location">
    <subcellularLocation>
        <location evidence="1">Membrane</location>
        <topology evidence="1">Multi-pass membrane protein</topology>
    </subcellularLocation>
</comment>
<protein>
    <submittedName>
        <fullName evidence="6">Cobalt transporter</fullName>
    </submittedName>
</protein>
<dbReference type="OrthoDB" id="509049at2"/>
<keyword evidence="2 5" id="KW-0812">Transmembrane</keyword>
<keyword evidence="7" id="KW-1185">Reference proteome</keyword>
<evidence type="ECO:0000256" key="5">
    <source>
        <dbReference type="SAM" id="Phobius"/>
    </source>
</evidence>
<dbReference type="InterPro" id="IPR003339">
    <property type="entry name" value="ABC/ECF_trnsptr_transmembrane"/>
</dbReference>
<dbReference type="EMBL" id="MWXA01000003">
    <property type="protein sequence ID" value="OZG67975.1"/>
    <property type="molecule type" value="Genomic_DNA"/>
</dbReference>
<gene>
    <name evidence="6" type="ORF">BAQU_0621</name>
</gene>
<dbReference type="CDD" id="cd16914">
    <property type="entry name" value="EcfT"/>
    <property type="match status" value="1"/>
</dbReference>
<evidence type="ECO:0000313" key="6">
    <source>
        <dbReference type="EMBL" id="OZG67975.1"/>
    </source>
</evidence>
<dbReference type="Pfam" id="PF02361">
    <property type="entry name" value="CbiQ"/>
    <property type="match status" value="1"/>
</dbReference>
<evidence type="ECO:0000256" key="1">
    <source>
        <dbReference type="ARBA" id="ARBA00004141"/>
    </source>
</evidence>
<feature type="transmembrane region" description="Helical" evidence="5">
    <location>
        <begin position="166"/>
        <end position="186"/>
    </location>
</feature>